<sequence>MNLQRKSYPFLPEAAGPYAHAVKHGSTLYISGLTAFGTPSQSGTAQEQAEEILHQIASIAVEEGSDLRNLVKVTIFVTDLKGLTNLRQLLSQAYGVHLPASSLIEVKSLFNPDLKVEIEAILAI</sequence>
<dbReference type="PANTHER" id="PTHR11803">
    <property type="entry name" value="2-IMINOBUTANOATE/2-IMINOPROPANOATE DEAMINASE RIDA"/>
    <property type="match status" value="1"/>
</dbReference>
<dbReference type="InterPro" id="IPR035959">
    <property type="entry name" value="RutC-like_sf"/>
</dbReference>
<dbReference type="GO" id="GO:0019239">
    <property type="term" value="F:deaminase activity"/>
    <property type="evidence" value="ECO:0007669"/>
    <property type="project" value="TreeGrafter"/>
</dbReference>
<dbReference type="InterPro" id="IPR006175">
    <property type="entry name" value="YjgF/YER057c/UK114"/>
</dbReference>
<evidence type="ECO:0000313" key="3">
    <source>
        <dbReference type="Proteomes" id="UP000185783"/>
    </source>
</evidence>
<dbReference type="CDD" id="cd00448">
    <property type="entry name" value="YjgF_YER057c_UK114_family"/>
    <property type="match status" value="1"/>
</dbReference>
<organism evidence="2 3">
    <name type="scientific">Pseudovibrio exalbescens</name>
    <dbReference type="NCBI Taxonomy" id="197461"/>
    <lineage>
        <taxon>Bacteria</taxon>
        <taxon>Pseudomonadati</taxon>
        <taxon>Pseudomonadota</taxon>
        <taxon>Alphaproteobacteria</taxon>
        <taxon>Hyphomicrobiales</taxon>
        <taxon>Stappiaceae</taxon>
        <taxon>Pseudovibrio</taxon>
    </lineage>
</organism>
<name>A0A1U7JC79_9HYPH</name>
<gene>
    <name evidence="2" type="ORF">A3843_00575</name>
</gene>
<evidence type="ECO:0000256" key="1">
    <source>
        <dbReference type="ARBA" id="ARBA00010552"/>
    </source>
</evidence>
<evidence type="ECO:0000313" key="2">
    <source>
        <dbReference type="EMBL" id="OKL42349.1"/>
    </source>
</evidence>
<proteinExistence type="inferred from homology"/>
<comment type="similarity">
    <text evidence="1">Belongs to the RutC family.</text>
</comment>
<dbReference type="OrthoDB" id="583118at2"/>
<dbReference type="AlphaFoldDB" id="A0A1U7JC79"/>
<dbReference type="RefSeq" id="WP_028482158.1">
    <property type="nucleotide sequence ID" value="NZ_LVVZ01000049.1"/>
</dbReference>
<dbReference type="STRING" id="197461.A3843_00575"/>
<reference evidence="2 3" key="1">
    <citation type="submission" date="2016-03" db="EMBL/GenBank/DDBJ databases">
        <title>Genome sequence of Nesiotobacter sp. nov., a moderately halophilic alphaproteobacterium isolated from the Yellow Sea, China.</title>
        <authorList>
            <person name="Zhang G."/>
            <person name="Zhang R."/>
        </authorList>
    </citation>
    <scope>NUCLEOTIDE SEQUENCE [LARGE SCALE GENOMIC DNA]</scope>
    <source>
        <strain evidence="2 3">WB1-6</strain>
    </source>
</reference>
<comment type="caution">
    <text evidence="2">The sequence shown here is derived from an EMBL/GenBank/DDBJ whole genome shotgun (WGS) entry which is preliminary data.</text>
</comment>
<dbReference type="PANTHER" id="PTHR11803:SF58">
    <property type="entry name" value="PROTEIN HMF1-RELATED"/>
    <property type="match status" value="1"/>
</dbReference>
<keyword evidence="3" id="KW-1185">Reference proteome</keyword>
<dbReference type="EMBL" id="LVVZ01000049">
    <property type="protein sequence ID" value="OKL42349.1"/>
    <property type="molecule type" value="Genomic_DNA"/>
</dbReference>
<dbReference type="Proteomes" id="UP000185783">
    <property type="component" value="Unassembled WGS sequence"/>
</dbReference>
<accession>A0A1U7JC79</accession>
<protein>
    <submittedName>
        <fullName evidence="2">Enamine deaminase RidA</fullName>
    </submittedName>
</protein>
<dbReference type="GO" id="GO:0005829">
    <property type="term" value="C:cytosol"/>
    <property type="evidence" value="ECO:0007669"/>
    <property type="project" value="TreeGrafter"/>
</dbReference>
<dbReference type="Gene3D" id="3.30.1330.40">
    <property type="entry name" value="RutC-like"/>
    <property type="match status" value="1"/>
</dbReference>
<dbReference type="SUPFAM" id="SSF55298">
    <property type="entry name" value="YjgF-like"/>
    <property type="match status" value="1"/>
</dbReference>
<dbReference type="Pfam" id="PF01042">
    <property type="entry name" value="Ribonuc_L-PSP"/>
    <property type="match status" value="1"/>
</dbReference>